<dbReference type="PANTHER" id="PTHR43401">
    <property type="entry name" value="L-THREONINE 3-DEHYDROGENASE"/>
    <property type="match status" value="1"/>
</dbReference>
<dbReference type="InterPro" id="IPR050129">
    <property type="entry name" value="Zn_alcohol_dh"/>
</dbReference>
<name>W4EMJ0_9BACL</name>
<keyword evidence="3" id="KW-0560">Oxidoreductase</keyword>
<gene>
    <name evidence="6" type="ORF">C176_18377</name>
</gene>
<comment type="cofactor">
    <cofactor evidence="4">
        <name>Zn(2+)</name>
        <dbReference type="ChEBI" id="CHEBI:29105"/>
    </cofactor>
</comment>
<dbReference type="Gene3D" id="3.90.180.10">
    <property type="entry name" value="Medium-chain alcohol dehydrogenases, catalytic domain"/>
    <property type="match status" value="1"/>
</dbReference>
<dbReference type="InterPro" id="IPR002328">
    <property type="entry name" value="ADH_Zn_CS"/>
</dbReference>
<comment type="similarity">
    <text evidence="4">Belongs to the zinc-containing alcohol dehydrogenase family.</text>
</comment>
<evidence type="ECO:0000256" key="2">
    <source>
        <dbReference type="ARBA" id="ARBA00022833"/>
    </source>
</evidence>
<dbReference type="eggNOG" id="COG1063">
    <property type="taxonomic scope" value="Bacteria"/>
</dbReference>
<dbReference type="Proteomes" id="UP000019062">
    <property type="component" value="Unassembled WGS sequence"/>
</dbReference>
<keyword evidence="2 4" id="KW-0862">Zinc</keyword>
<evidence type="ECO:0000256" key="3">
    <source>
        <dbReference type="ARBA" id="ARBA00023002"/>
    </source>
</evidence>
<dbReference type="CDD" id="cd08231">
    <property type="entry name" value="MDR_TM0436_like"/>
    <property type="match status" value="1"/>
</dbReference>
<dbReference type="PATRIC" id="fig|1227360.4.peg.3736"/>
<dbReference type="EMBL" id="ASQA01000037">
    <property type="protein sequence ID" value="ETT81454.1"/>
    <property type="molecule type" value="Genomic_DNA"/>
</dbReference>
<dbReference type="Pfam" id="PF00107">
    <property type="entry name" value="ADH_zinc_N"/>
    <property type="match status" value="1"/>
</dbReference>
<dbReference type="InterPro" id="IPR013154">
    <property type="entry name" value="ADH-like_N"/>
</dbReference>
<accession>W4EMJ0</accession>
<evidence type="ECO:0000259" key="5">
    <source>
        <dbReference type="SMART" id="SM00829"/>
    </source>
</evidence>
<sequence length="364" mass="39519">MKGKVAVMTEPEQLIFEEYDLPTAGQGSVLVKVIRTNVCGSELHIWRGQHPTKKSGVMGHEMVGEIVELGENVTTDFAGNPVKVGDRIAAAYFLTCRKCTHCQQGLFNLCENAYEFWSKDAHEYPHFHGSFATHYYIHPNQYFYKVPGNVSDASAASANCALSQVYYGVEKAGIKYGDTVVIQGAGGLGLNASAVAKSLGATVIVIDAVESRLALAKRFGADYTISFAEYPSVADRVARLLALTNNRGADIAMELTGVPAALNEGIHLLKAGGKYISIGNISPGKLTEFDPGLMTRKNIQILGVIRYNPWYLQKALTFLSDKSDVYPFDDMLACDYTLADIAKALDTSATREITRASILVNEGV</sequence>
<dbReference type="AlphaFoldDB" id="W4EMJ0"/>
<dbReference type="Pfam" id="PF08240">
    <property type="entry name" value="ADH_N"/>
    <property type="match status" value="1"/>
</dbReference>
<keyword evidence="7" id="KW-1185">Reference proteome</keyword>
<evidence type="ECO:0000256" key="4">
    <source>
        <dbReference type="RuleBase" id="RU361277"/>
    </source>
</evidence>
<dbReference type="SMART" id="SM00829">
    <property type="entry name" value="PKS_ER"/>
    <property type="match status" value="1"/>
</dbReference>
<dbReference type="SUPFAM" id="SSF50129">
    <property type="entry name" value="GroES-like"/>
    <property type="match status" value="1"/>
</dbReference>
<feature type="domain" description="Enoyl reductase (ER)" evidence="5">
    <location>
        <begin position="9"/>
        <end position="325"/>
    </location>
</feature>
<dbReference type="InterPro" id="IPR020843">
    <property type="entry name" value="ER"/>
</dbReference>
<dbReference type="InterPro" id="IPR013149">
    <property type="entry name" value="ADH-like_C"/>
</dbReference>
<protein>
    <submittedName>
        <fullName evidence="6">Zinc-binding alcohol dehydrogenase</fullName>
    </submittedName>
</protein>
<keyword evidence="1 4" id="KW-0479">Metal-binding</keyword>
<evidence type="ECO:0000313" key="7">
    <source>
        <dbReference type="Proteomes" id="UP000019062"/>
    </source>
</evidence>
<dbReference type="SUPFAM" id="SSF51735">
    <property type="entry name" value="NAD(P)-binding Rossmann-fold domains"/>
    <property type="match status" value="1"/>
</dbReference>
<comment type="caution">
    <text evidence="6">The sequence shown here is derived from an EMBL/GenBank/DDBJ whole genome shotgun (WGS) entry which is preliminary data.</text>
</comment>
<organism evidence="6 7">
    <name type="scientific">Viridibacillus arenosi FSL R5-213</name>
    <dbReference type="NCBI Taxonomy" id="1227360"/>
    <lineage>
        <taxon>Bacteria</taxon>
        <taxon>Bacillati</taxon>
        <taxon>Bacillota</taxon>
        <taxon>Bacilli</taxon>
        <taxon>Bacillales</taxon>
        <taxon>Caryophanaceae</taxon>
        <taxon>Viridibacillus</taxon>
    </lineage>
</organism>
<proteinExistence type="inferred from homology"/>
<dbReference type="RefSeq" id="WP_081730137.1">
    <property type="nucleotide sequence ID" value="NZ_ASQA01000037.1"/>
</dbReference>
<dbReference type="InterPro" id="IPR011032">
    <property type="entry name" value="GroES-like_sf"/>
</dbReference>
<reference evidence="6 7" key="1">
    <citation type="journal article" date="2014" name="BMC Genomics">
        <title>Genomic comparison of sporeforming bacilli isolated from milk.</title>
        <authorList>
            <person name="Moreno Switt A.I."/>
            <person name="Andrus A.D."/>
            <person name="Ranieri M.L."/>
            <person name="Orsi R.H."/>
            <person name="Ivy R."/>
            <person name="den Bakker H.C."/>
            <person name="Martin N.H."/>
            <person name="Wiedmann M."/>
            <person name="Boor K.J."/>
        </authorList>
    </citation>
    <scope>NUCLEOTIDE SEQUENCE [LARGE SCALE GENOMIC DNA]</scope>
    <source>
        <strain evidence="6 7">FSL R5-213</strain>
    </source>
</reference>
<dbReference type="PANTHER" id="PTHR43401:SF2">
    <property type="entry name" value="L-THREONINE 3-DEHYDROGENASE"/>
    <property type="match status" value="1"/>
</dbReference>
<evidence type="ECO:0000313" key="6">
    <source>
        <dbReference type="EMBL" id="ETT81454.1"/>
    </source>
</evidence>
<dbReference type="PROSITE" id="PS00059">
    <property type="entry name" value="ADH_ZINC"/>
    <property type="match status" value="1"/>
</dbReference>
<dbReference type="InterPro" id="IPR036291">
    <property type="entry name" value="NAD(P)-bd_dom_sf"/>
</dbReference>
<dbReference type="GO" id="GO:0016491">
    <property type="term" value="F:oxidoreductase activity"/>
    <property type="evidence" value="ECO:0007669"/>
    <property type="project" value="UniProtKB-KW"/>
</dbReference>
<dbReference type="GO" id="GO:0008270">
    <property type="term" value="F:zinc ion binding"/>
    <property type="evidence" value="ECO:0007669"/>
    <property type="project" value="InterPro"/>
</dbReference>
<evidence type="ECO:0000256" key="1">
    <source>
        <dbReference type="ARBA" id="ARBA00022723"/>
    </source>
</evidence>